<proteinExistence type="predicted"/>
<sequence>MTKKIALRFLKRNEVKRLKHVAGIIALPPSF</sequence>
<organism evidence="1">
    <name type="scientific">marine sediment metagenome</name>
    <dbReference type="NCBI Taxonomy" id="412755"/>
    <lineage>
        <taxon>unclassified sequences</taxon>
        <taxon>metagenomes</taxon>
        <taxon>ecological metagenomes</taxon>
    </lineage>
</organism>
<name>A0A0F9EJI8_9ZZZZ</name>
<gene>
    <name evidence="1" type="ORF">LCGC14_2067350</name>
</gene>
<accession>A0A0F9EJI8</accession>
<dbReference type="AlphaFoldDB" id="A0A0F9EJI8"/>
<protein>
    <submittedName>
        <fullName evidence="1">Uncharacterized protein</fullName>
    </submittedName>
</protein>
<evidence type="ECO:0000313" key="1">
    <source>
        <dbReference type="EMBL" id="KKL74199.1"/>
    </source>
</evidence>
<comment type="caution">
    <text evidence="1">The sequence shown here is derived from an EMBL/GenBank/DDBJ whole genome shotgun (WGS) entry which is preliminary data.</text>
</comment>
<reference evidence="1" key="1">
    <citation type="journal article" date="2015" name="Nature">
        <title>Complex archaea that bridge the gap between prokaryotes and eukaryotes.</title>
        <authorList>
            <person name="Spang A."/>
            <person name="Saw J.H."/>
            <person name="Jorgensen S.L."/>
            <person name="Zaremba-Niedzwiedzka K."/>
            <person name="Martijn J."/>
            <person name="Lind A.E."/>
            <person name="van Eijk R."/>
            <person name="Schleper C."/>
            <person name="Guy L."/>
            <person name="Ettema T.J."/>
        </authorList>
    </citation>
    <scope>NUCLEOTIDE SEQUENCE</scope>
</reference>
<feature type="non-terminal residue" evidence="1">
    <location>
        <position position="31"/>
    </location>
</feature>
<dbReference type="EMBL" id="LAZR01024729">
    <property type="protein sequence ID" value="KKL74199.1"/>
    <property type="molecule type" value="Genomic_DNA"/>
</dbReference>